<evidence type="ECO:0000313" key="2">
    <source>
        <dbReference type="EMBL" id="SJZ49676.1"/>
    </source>
</evidence>
<dbReference type="Proteomes" id="UP000190328">
    <property type="component" value="Unassembled WGS sequence"/>
</dbReference>
<dbReference type="STRING" id="263852.SAMN02745116_00541"/>
<protein>
    <submittedName>
        <fullName evidence="2">Uncharacterized protein</fullName>
    </submittedName>
</protein>
<accession>A0A1T4L4P0</accession>
<keyword evidence="1" id="KW-0472">Membrane</keyword>
<evidence type="ECO:0000256" key="1">
    <source>
        <dbReference type="SAM" id="Phobius"/>
    </source>
</evidence>
<dbReference type="EMBL" id="FUXI01000004">
    <property type="protein sequence ID" value="SJZ49676.1"/>
    <property type="molecule type" value="Genomic_DNA"/>
</dbReference>
<proteinExistence type="predicted"/>
<organism evidence="2 3">
    <name type="scientific">Pilibacter termitis</name>
    <dbReference type="NCBI Taxonomy" id="263852"/>
    <lineage>
        <taxon>Bacteria</taxon>
        <taxon>Bacillati</taxon>
        <taxon>Bacillota</taxon>
        <taxon>Bacilli</taxon>
        <taxon>Lactobacillales</taxon>
        <taxon>Enterococcaceae</taxon>
        <taxon>Pilibacter</taxon>
    </lineage>
</organism>
<keyword evidence="1" id="KW-1133">Transmembrane helix</keyword>
<reference evidence="2 3" key="1">
    <citation type="submission" date="2017-02" db="EMBL/GenBank/DDBJ databases">
        <authorList>
            <person name="Peterson S.W."/>
        </authorList>
    </citation>
    <scope>NUCLEOTIDE SEQUENCE [LARGE SCALE GENOMIC DNA]</scope>
    <source>
        <strain evidence="2 3">ATCC BAA-1030</strain>
    </source>
</reference>
<keyword evidence="3" id="KW-1185">Reference proteome</keyword>
<keyword evidence="1" id="KW-0812">Transmembrane</keyword>
<gene>
    <name evidence="2" type="ORF">SAMN02745116_00541</name>
</gene>
<name>A0A1T4L4P0_9ENTE</name>
<dbReference type="AlphaFoldDB" id="A0A1T4L4P0"/>
<dbReference type="RefSeq" id="WP_159443176.1">
    <property type="nucleotide sequence ID" value="NZ_FUXI01000004.1"/>
</dbReference>
<evidence type="ECO:0000313" key="3">
    <source>
        <dbReference type="Proteomes" id="UP000190328"/>
    </source>
</evidence>
<sequence length="57" mass="6901">MKKKHIIFTSIILIITGAIIAGFYYDYSTKPIRDKYREYILNEIEREQRENDCETKK</sequence>
<feature type="transmembrane region" description="Helical" evidence="1">
    <location>
        <begin position="6"/>
        <end position="27"/>
    </location>
</feature>